<dbReference type="PANTHER" id="PTHR43567">
    <property type="entry name" value="FLAVOREDOXIN-RELATED-RELATED"/>
    <property type="match status" value="1"/>
</dbReference>
<dbReference type="SUPFAM" id="SSF50475">
    <property type="entry name" value="FMN-binding split barrel"/>
    <property type="match status" value="1"/>
</dbReference>
<dbReference type="Proteomes" id="UP000516160">
    <property type="component" value="Chromosome"/>
</dbReference>
<protein>
    <submittedName>
        <fullName evidence="5">Flavin reductase</fullName>
    </submittedName>
</protein>
<proteinExistence type="inferred from homology"/>
<dbReference type="PANTHER" id="PTHR43567:SF1">
    <property type="entry name" value="FLAVOREDOXIN"/>
    <property type="match status" value="1"/>
</dbReference>
<dbReference type="SMART" id="SM00903">
    <property type="entry name" value="Flavin_Reduct"/>
    <property type="match status" value="1"/>
</dbReference>
<dbReference type="InterPro" id="IPR002563">
    <property type="entry name" value="Flavin_Rdtase-like_dom"/>
</dbReference>
<gene>
    <name evidence="5" type="ORF">HYG86_11170</name>
</gene>
<dbReference type="InterPro" id="IPR012349">
    <property type="entry name" value="Split_barrel_FMN-bd"/>
</dbReference>
<keyword evidence="2" id="KW-0285">Flavoprotein</keyword>
<comment type="cofactor">
    <cofactor evidence="1">
        <name>FMN</name>
        <dbReference type="ChEBI" id="CHEBI:58210"/>
    </cofactor>
</comment>
<dbReference type="AlphaFoldDB" id="A0A7G9W9C1"/>
<evidence type="ECO:0000256" key="1">
    <source>
        <dbReference type="ARBA" id="ARBA00001917"/>
    </source>
</evidence>
<name>A0A7G9W9C1_ALKCA</name>
<organism evidence="5 6">
    <name type="scientific">Alkalicella caledoniensis</name>
    <dbReference type="NCBI Taxonomy" id="2731377"/>
    <lineage>
        <taxon>Bacteria</taxon>
        <taxon>Bacillati</taxon>
        <taxon>Bacillota</taxon>
        <taxon>Clostridia</taxon>
        <taxon>Eubacteriales</taxon>
        <taxon>Proteinivoracaceae</taxon>
        <taxon>Alkalicella</taxon>
    </lineage>
</organism>
<dbReference type="GO" id="GO:0010181">
    <property type="term" value="F:FMN binding"/>
    <property type="evidence" value="ECO:0007669"/>
    <property type="project" value="InterPro"/>
</dbReference>
<comment type="similarity">
    <text evidence="3">Belongs to the flavoredoxin family.</text>
</comment>
<dbReference type="InterPro" id="IPR052174">
    <property type="entry name" value="Flavoredoxin"/>
</dbReference>
<dbReference type="Pfam" id="PF01613">
    <property type="entry name" value="Flavin_Reduct"/>
    <property type="match status" value="1"/>
</dbReference>
<dbReference type="KEGG" id="acae:HYG86_11170"/>
<reference evidence="5 6" key="1">
    <citation type="submission" date="2020-07" db="EMBL/GenBank/DDBJ databases">
        <title>Alkalicella. sp. LB2 genome.</title>
        <authorList>
            <person name="Postec A."/>
            <person name="Quemeneur M."/>
        </authorList>
    </citation>
    <scope>NUCLEOTIDE SEQUENCE [LARGE SCALE GENOMIC DNA]</scope>
    <source>
        <strain evidence="5 6">LB2</strain>
    </source>
</reference>
<keyword evidence="6" id="KW-1185">Reference proteome</keyword>
<dbReference type="Gene3D" id="2.30.110.10">
    <property type="entry name" value="Electron Transport, Fmn-binding Protein, Chain A"/>
    <property type="match status" value="1"/>
</dbReference>
<dbReference type="RefSeq" id="WP_213165647.1">
    <property type="nucleotide sequence ID" value="NZ_CP058559.1"/>
</dbReference>
<accession>A0A7G9W9C1</accession>
<evidence type="ECO:0000313" key="5">
    <source>
        <dbReference type="EMBL" id="QNO15283.1"/>
    </source>
</evidence>
<evidence type="ECO:0000256" key="2">
    <source>
        <dbReference type="ARBA" id="ARBA00022630"/>
    </source>
</evidence>
<dbReference type="GO" id="GO:0016646">
    <property type="term" value="F:oxidoreductase activity, acting on the CH-NH group of donors, NAD or NADP as acceptor"/>
    <property type="evidence" value="ECO:0007669"/>
    <property type="project" value="UniProtKB-ARBA"/>
</dbReference>
<evidence type="ECO:0000256" key="3">
    <source>
        <dbReference type="ARBA" id="ARBA00038054"/>
    </source>
</evidence>
<dbReference type="EMBL" id="CP058559">
    <property type="protein sequence ID" value="QNO15283.1"/>
    <property type="molecule type" value="Genomic_DNA"/>
</dbReference>
<feature type="domain" description="Flavin reductase like" evidence="4">
    <location>
        <begin position="9"/>
        <end position="158"/>
    </location>
</feature>
<sequence length="165" mass="18170">MEVKVQEALDKLAGPVGILGASKDGDHKVITVSWFTQVSRFPPMIVVSVSPNSSITPIVSGQREFVLSLLPQEMEEVARICGHTSENVDNKLETSKLSTKESKHVKVPSINEAIVNLECQTVQQHLAGDHSIIVAKILHVDKIDDKKPLIFYDRDLCTVDNSLSK</sequence>
<evidence type="ECO:0000313" key="6">
    <source>
        <dbReference type="Proteomes" id="UP000516160"/>
    </source>
</evidence>
<evidence type="ECO:0000259" key="4">
    <source>
        <dbReference type="SMART" id="SM00903"/>
    </source>
</evidence>